<feature type="domain" description="Spore germination GerAC-like C-terminal" evidence="8">
    <location>
        <begin position="225"/>
        <end position="396"/>
    </location>
</feature>
<comment type="similarity">
    <text evidence="2">Belongs to the GerABKC lipoprotein family.</text>
</comment>
<dbReference type="EMBL" id="JAWJAY010000001">
    <property type="protein sequence ID" value="MDV2883758.1"/>
    <property type="molecule type" value="Genomic_DNA"/>
</dbReference>
<proteinExistence type="inferred from homology"/>
<keyword evidence="5" id="KW-0472">Membrane</keyword>
<dbReference type="InterPro" id="IPR046953">
    <property type="entry name" value="Spore_GerAC-like_C"/>
</dbReference>
<dbReference type="GO" id="GO:0016020">
    <property type="term" value="C:membrane"/>
    <property type="evidence" value="ECO:0007669"/>
    <property type="project" value="UniProtKB-SubCell"/>
</dbReference>
<organism evidence="10 11">
    <name type="scientific">Alkalihalophilus pseudofirmus</name>
    <name type="common">Bacillus pseudofirmus</name>
    <dbReference type="NCBI Taxonomy" id="79885"/>
    <lineage>
        <taxon>Bacteria</taxon>
        <taxon>Bacillati</taxon>
        <taxon>Bacillota</taxon>
        <taxon>Bacilli</taxon>
        <taxon>Bacillales</taxon>
        <taxon>Bacillaceae</taxon>
        <taxon>Alkalihalophilus</taxon>
    </lineage>
</organism>
<dbReference type="AlphaFoldDB" id="A0AAJ2NLD5"/>
<evidence type="ECO:0000256" key="6">
    <source>
        <dbReference type="ARBA" id="ARBA00023139"/>
    </source>
</evidence>
<dbReference type="GO" id="GO:0009847">
    <property type="term" value="P:spore germination"/>
    <property type="evidence" value="ECO:0007669"/>
    <property type="project" value="InterPro"/>
</dbReference>
<evidence type="ECO:0000256" key="7">
    <source>
        <dbReference type="ARBA" id="ARBA00023288"/>
    </source>
</evidence>
<feature type="domain" description="Spore germination protein N-terminal" evidence="9">
    <location>
        <begin position="21"/>
        <end position="190"/>
    </location>
</feature>
<evidence type="ECO:0000256" key="1">
    <source>
        <dbReference type="ARBA" id="ARBA00004635"/>
    </source>
</evidence>
<protein>
    <submittedName>
        <fullName evidence="10">Ger(X)C family spore germination protein</fullName>
    </submittedName>
</protein>
<dbReference type="Gene3D" id="3.30.300.210">
    <property type="entry name" value="Nutrient germinant receptor protein C, domain 3"/>
    <property type="match status" value="1"/>
</dbReference>
<evidence type="ECO:0000256" key="2">
    <source>
        <dbReference type="ARBA" id="ARBA00007886"/>
    </source>
</evidence>
<dbReference type="RefSeq" id="WP_323465622.1">
    <property type="nucleotide sequence ID" value="NZ_CP144224.1"/>
</dbReference>
<evidence type="ECO:0000313" key="10">
    <source>
        <dbReference type="EMBL" id="MDV2883758.1"/>
    </source>
</evidence>
<name>A0AAJ2NLD5_ALKPS</name>
<dbReference type="PANTHER" id="PTHR35789">
    <property type="entry name" value="SPORE GERMINATION PROTEIN B3"/>
    <property type="match status" value="1"/>
</dbReference>
<keyword evidence="6" id="KW-0564">Palmitate</keyword>
<sequence>MKRTKGLIIVLSLLILGGCYDKTELEQQAFVIAVGIDKAEDDGQYQISFQVAQGQLRGGQAEGELQKNITIQANDIIAAKSTANTLIAREINLDQTKVLIVSEELARSGELLNVLQATTRAAAFRRGVQLIITRENASEFLANNDPPLEVKPHKYYQLMMQQSSSTGLIPDADIHRFFQITEGDADLFLGIYATATRLQDKPALEDEFYAGQVPQKGEQDTQFIGSAVFKEGVMIDTLTGEETRLSMILDNTQHIEDILINFPDPKSEVHRISARLIKERTTNISIKMKEDEPAQIDVVVPFHLELLAVPSLIEYGTNQENLKMLERAVEEKFNQEAGKLIKNSQDVYGSEPFYWSLYVRRYFRTIQEYEQADWNNRIYPNANIDVKFDMEAIRFGKLIQNTDMREVRD</sequence>
<dbReference type="PANTHER" id="PTHR35789:SF1">
    <property type="entry name" value="SPORE GERMINATION PROTEIN B3"/>
    <property type="match status" value="1"/>
</dbReference>
<evidence type="ECO:0000256" key="3">
    <source>
        <dbReference type="ARBA" id="ARBA00022544"/>
    </source>
</evidence>
<evidence type="ECO:0000313" key="11">
    <source>
        <dbReference type="Proteomes" id="UP001285636"/>
    </source>
</evidence>
<keyword evidence="3" id="KW-0309">Germination</keyword>
<comment type="caution">
    <text evidence="10">The sequence shown here is derived from an EMBL/GenBank/DDBJ whole genome shotgun (WGS) entry which is preliminary data.</text>
</comment>
<evidence type="ECO:0000256" key="5">
    <source>
        <dbReference type="ARBA" id="ARBA00023136"/>
    </source>
</evidence>
<dbReference type="Pfam" id="PF05504">
    <property type="entry name" value="Spore_GerAC"/>
    <property type="match status" value="1"/>
</dbReference>
<accession>A0AAJ2NLD5</accession>
<evidence type="ECO:0000256" key="4">
    <source>
        <dbReference type="ARBA" id="ARBA00022729"/>
    </source>
</evidence>
<dbReference type="InterPro" id="IPR038501">
    <property type="entry name" value="Spore_GerAC_C_sf"/>
</dbReference>
<dbReference type="PROSITE" id="PS51257">
    <property type="entry name" value="PROKAR_LIPOPROTEIN"/>
    <property type="match status" value="1"/>
</dbReference>
<reference evidence="10" key="1">
    <citation type="submission" date="2023-10" db="EMBL/GenBank/DDBJ databases">
        <title>Screening of Alkalihalophilus pseudofirmusBZ-TG-HK211 and Its Alleviation of Salt Stress on Rapeseed Growth.</title>
        <authorList>
            <person name="Zhao B."/>
            <person name="Guo T."/>
        </authorList>
    </citation>
    <scope>NUCLEOTIDE SEQUENCE</scope>
    <source>
        <strain evidence="10">BZ-TG-HK211</strain>
    </source>
</reference>
<dbReference type="InterPro" id="IPR008844">
    <property type="entry name" value="Spore_GerAC-like"/>
</dbReference>
<keyword evidence="7" id="KW-0449">Lipoprotein</keyword>
<evidence type="ECO:0000259" key="9">
    <source>
        <dbReference type="Pfam" id="PF25198"/>
    </source>
</evidence>
<dbReference type="Pfam" id="PF25198">
    <property type="entry name" value="Spore_GerAC_N"/>
    <property type="match status" value="1"/>
</dbReference>
<dbReference type="Proteomes" id="UP001285636">
    <property type="component" value="Unassembled WGS sequence"/>
</dbReference>
<dbReference type="NCBIfam" id="TIGR02887">
    <property type="entry name" value="spore_ger_x_C"/>
    <property type="match status" value="1"/>
</dbReference>
<evidence type="ECO:0000259" key="8">
    <source>
        <dbReference type="Pfam" id="PF05504"/>
    </source>
</evidence>
<keyword evidence="4" id="KW-0732">Signal</keyword>
<comment type="subcellular location">
    <subcellularLocation>
        <location evidence="1">Membrane</location>
        <topology evidence="1">Lipid-anchor</topology>
    </subcellularLocation>
</comment>
<gene>
    <name evidence="10" type="ORF">RYX45_01095</name>
</gene>
<dbReference type="InterPro" id="IPR057336">
    <property type="entry name" value="GerAC_N"/>
</dbReference>